<name>K2R6Q4_MACPH</name>
<evidence type="ECO:0000256" key="2">
    <source>
        <dbReference type="ARBA" id="ARBA00022801"/>
    </source>
</evidence>
<dbReference type="InParanoid" id="K2R6Q4"/>
<dbReference type="HOGENOM" id="CLU_019414_0_2_1"/>
<feature type="active site" description="Nucleophile" evidence="3">
    <location>
        <position position="222"/>
    </location>
</feature>
<dbReference type="InterPro" id="IPR029058">
    <property type="entry name" value="AB_hydrolase_fold"/>
</dbReference>
<accession>K2R6Q4</accession>
<dbReference type="PRINTS" id="PR00412">
    <property type="entry name" value="EPOXHYDRLASE"/>
</dbReference>
<organism evidence="5 6">
    <name type="scientific">Macrophomina phaseolina (strain MS6)</name>
    <name type="common">Charcoal rot fungus</name>
    <dbReference type="NCBI Taxonomy" id="1126212"/>
    <lineage>
        <taxon>Eukaryota</taxon>
        <taxon>Fungi</taxon>
        <taxon>Dikarya</taxon>
        <taxon>Ascomycota</taxon>
        <taxon>Pezizomycotina</taxon>
        <taxon>Dothideomycetes</taxon>
        <taxon>Dothideomycetes incertae sedis</taxon>
        <taxon>Botryosphaeriales</taxon>
        <taxon>Botryosphaeriaceae</taxon>
        <taxon>Macrophomina</taxon>
    </lineage>
</organism>
<dbReference type="AlphaFoldDB" id="K2R6Q4"/>
<sequence>MLRVPALSILTSSSPAMVKMSPSLFAKPPHPISVNGALSQFNVSISGDQIQHLNTLLKILPIAALNYENSHNDRKFGSPRQWLVESVDYWHNQFDWRKQEERINSVPHFKYDVKDDDGQTYSIHFVALFSKKKDAVPILLPHGWPGSFIEYLPILLTQREKYASAPEELPYHLIAPSLVGYGFSSPPPLNKDFTIADNARLLNKLMLSLGFGEGGYIVQGGDIGSAVAEAMVRTYDAVKAIHVNFYLPRDPPASPAVADPVEKKSVERAERFRATGMAYAKLHGTRPSTAGLSVGSSPISLLAWIGEKMIEWSDPATVPSLDEILTNVSIYWFTGTYSTSIWAYRQGLSEAMGTDSKPTGKPKAVSWFPNEIACLPKSAIKEDPAGGHFAALEVPDLLWADVEDFVAKVWKT</sequence>
<dbReference type="OrthoDB" id="7130006at2759"/>
<feature type="active site" description="Proton donor" evidence="3">
    <location>
        <position position="344"/>
    </location>
</feature>
<comment type="caution">
    <text evidence="5">The sequence shown here is derived from an EMBL/GenBank/DDBJ whole genome shotgun (WGS) entry which is preliminary data.</text>
</comment>
<dbReference type="InterPro" id="IPR010497">
    <property type="entry name" value="Epoxide_hydro_N"/>
</dbReference>
<evidence type="ECO:0000259" key="4">
    <source>
        <dbReference type="Pfam" id="PF06441"/>
    </source>
</evidence>
<dbReference type="VEuPathDB" id="FungiDB:MPH_12995"/>
<evidence type="ECO:0000256" key="3">
    <source>
        <dbReference type="PIRSR" id="PIRSR001112-1"/>
    </source>
</evidence>
<dbReference type="Gene3D" id="3.40.50.1820">
    <property type="entry name" value="alpha/beta hydrolase"/>
    <property type="match status" value="1"/>
</dbReference>
<dbReference type="Pfam" id="PF06441">
    <property type="entry name" value="EHN"/>
    <property type="match status" value="1"/>
</dbReference>
<dbReference type="InterPro" id="IPR000639">
    <property type="entry name" value="Epox_hydrolase-like"/>
</dbReference>
<dbReference type="GO" id="GO:0097176">
    <property type="term" value="P:epoxide metabolic process"/>
    <property type="evidence" value="ECO:0007669"/>
    <property type="project" value="TreeGrafter"/>
</dbReference>
<dbReference type="PIRSF" id="PIRSF001112">
    <property type="entry name" value="Epoxide_hydrolase"/>
    <property type="match status" value="1"/>
</dbReference>
<dbReference type="PANTHER" id="PTHR21661">
    <property type="entry name" value="EPOXIDE HYDROLASE 1-RELATED"/>
    <property type="match status" value="1"/>
</dbReference>
<keyword evidence="2 5" id="KW-0378">Hydrolase</keyword>
<feature type="domain" description="Epoxide hydrolase N-terminal" evidence="4">
    <location>
        <begin position="39"/>
        <end position="151"/>
    </location>
</feature>
<dbReference type="InterPro" id="IPR016292">
    <property type="entry name" value="Epoxide_hydrolase"/>
</dbReference>
<proteinExistence type="inferred from homology"/>
<protein>
    <submittedName>
        <fullName evidence="5">Alpha/beta hydrolase fold-1</fullName>
    </submittedName>
</protein>
<reference evidence="5 6" key="1">
    <citation type="journal article" date="2012" name="BMC Genomics">
        <title>Tools to kill: Genome of one of the most destructive plant pathogenic fungi Macrophomina phaseolina.</title>
        <authorList>
            <person name="Islam M.S."/>
            <person name="Haque M.S."/>
            <person name="Islam M.M."/>
            <person name="Emdad E.M."/>
            <person name="Halim A."/>
            <person name="Hossen Q.M.M."/>
            <person name="Hossain M.Z."/>
            <person name="Ahmed B."/>
            <person name="Rahim S."/>
            <person name="Rahman M.S."/>
            <person name="Alam M.M."/>
            <person name="Hou S."/>
            <person name="Wan X."/>
            <person name="Saito J.A."/>
            <person name="Alam M."/>
        </authorList>
    </citation>
    <scope>NUCLEOTIDE SEQUENCE [LARGE SCALE GENOMIC DNA]</scope>
    <source>
        <strain evidence="5 6">MS6</strain>
    </source>
</reference>
<dbReference type="eggNOG" id="KOG2565">
    <property type="taxonomic scope" value="Eukaryota"/>
</dbReference>
<dbReference type="PANTHER" id="PTHR21661:SF39">
    <property type="entry name" value="HYDROLASE, PUTATIVE (AFU_ORTHOLOGUE AFUA_3G08960)-RELATED"/>
    <property type="match status" value="1"/>
</dbReference>
<feature type="active site" description="Proton acceptor" evidence="3">
    <location>
        <position position="388"/>
    </location>
</feature>
<evidence type="ECO:0000313" key="5">
    <source>
        <dbReference type="EMBL" id="EKG09923.1"/>
    </source>
</evidence>
<dbReference type="SUPFAM" id="SSF53474">
    <property type="entry name" value="alpha/beta-Hydrolases"/>
    <property type="match status" value="1"/>
</dbReference>
<gene>
    <name evidence="5" type="ORF">MPH_12995</name>
</gene>
<dbReference type="EMBL" id="AHHD01000561">
    <property type="protein sequence ID" value="EKG09923.1"/>
    <property type="molecule type" value="Genomic_DNA"/>
</dbReference>
<dbReference type="STRING" id="1126212.K2R6Q4"/>
<evidence type="ECO:0000256" key="1">
    <source>
        <dbReference type="ARBA" id="ARBA00010088"/>
    </source>
</evidence>
<dbReference type="Proteomes" id="UP000007129">
    <property type="component" value="Unassembled WGS sequence"/>
</dbReference>
<comment type="similarity">
    <text evidence="1">Belongs to the peptidase S33 family.</text>
</comment>
<evidence type="ECO:0000313" key="6">
    <source>
        <dbReference type="Proteomes" id="UP000007129"/>
    </source>
</evidence>
<dbReference type="GO" id="GO:0004301">
    <property type="term" value="F:epoxide hydrolase activity"/>
    <property type="evidence" value="ECO:0007669"/>
    <property type="project" value="TreeGrafter"/>
</dbReference>